<dbReference type="PROSITE" id="PS51030">
    <property type="entry name" value="NUCLEAR_REC_DBD_2"/>
    <property type="match status" value="1"/>
</dbReference>
<evidence type="ECO:0000259" key="13">
    <source>
        <dbReference type="PROSITE" id="PS51030"/>
    </source>
</evidence>
<keyword evidence="5 11" id="KW-0862">Zinc</keyword>
<dbReference type="CDD" id="cd07165">
    <property type="entry name" value="NR_DBD_DmE78_like"/>
    <property type="match status" value="1"/>
</dbReference>
<evidence type="ECO:0000256" key="9">
    <source>
        <dbReference type="ARBA" id="ARBA00023170"/>
    </source>
</evidence>
<dbReference type="PROSITE" id="PS51843">
    <property type="entry name" value="NR_LBD"/>
    <property type="match status" value="1"/>
</dbReference>
<dbReference type="SMART" id="SM00430">
    <property type="entry name" value="HOLI"/>
    <property type="match status" value="1"/>
</dbReference>
<dbReference type="InterPro" id="IPR000536">
    <property type="entry name" value="Nucl_hrmn_rcpt_lig-bd"/>
</dbReference>
<keyword evidence="4 11" id="KW-0863">Zinc-finger</keyword>
<dbReference type="InterPro" id="IPR035500">
    <property type="entry name" value="NHR-like_dom_sf"/>
</dbReference>
<evidence type="ECO:0000313" key="16">
    <source>
        <dbReference type="Proteomes" id="UP000762676"/>
    </source>
</evidence>
<dbReference type="GO" id="GO:0004879">
    <property type="term" value="F:nuclear receptor activity"/>
    <property type="evidence" value="ECO:0007669"/>
    <property type="project" value="InterPro"/>
</dbReference>
<evidence type="ECO:0000256" key="10">
    <source>
        <dbReference type="ARBA" id="ARBA00023242"/>
    </source>
</evidence>
<sequence length="447" mass="50526">MQENVRHPSHHRGPNSLRFSLPALAVSEDPTRSRSSTVVVTNNNFVYSCFCVCVTDQEKVQQAADSNSPKKPFVPCKVCGDNASGYHYGVTSCEGCKGFFRRSIQKQIDYRCLRDGKCMVIRLNRNRCQYCRFKKCLAVGMSRDSVRYGRVPKRSKSLEDHSVSSTDSASSSQDQLALENKQLAIYDVILSISQAHHSHCAITEDKIKNIVRQPATLMSKIHIPPGQVQFSNEELEVQRLLMWQQLASLVTPAINSVVEFSKRVPNFSDLSQDDQLILIKLGFFEIWLTRMARMIDREENMVVFEDGSCISREELAVVYSPDFVTSMFEVCNGFNMLNLNDTEIGLFTAIVLATADRQGLSDTSAVERIQDSLVEALTLQVSRNHSTEENLFAAVLMKLPELRTLGSQHNDLLRWYRLQWHRGNLPPLFAEIYDIPKNQAADSASQS</sequence>
<dbReference type="SUPFAM" id="SSF48508">
    <property type="entry name" value="Nuclear receptor ligand-binding domain"/>
    <property type="match status" value="1"/>
</dbReference>
<gene>
    <name evidence="15" type="ORF">ElyMa_003408100</name>
</gene>
<evidence type="ECO:0000313" key="15">
    <source>
        <dbReference type="EMBL" id="GFS24142.1"/>
    </source>
</evidence>
<dbReference type="SUPFAM" id="SSF57716">
    <property type="entry name" value="Glucocorticoid receptor-like (DNA-binding domain)"/>
    <property type="match status" value="1"/>
</dbReference>
<dbReference type="GO" id="GO:0005634">
    <property type="term" value="C:nucleus"/>
    <property type="evidence" value="ECO:0007669"/>
    <property type="project" value="UniProtKB-SubCell"/>
</dbReference>
<reference evidence="15 16" key="1">
    <citation type="journal article" date="2021" name="Elife">
        <title>Chloroplast acquisition without the gene transfer in kleptoplastic sea slugs, Plakobranchus ocellatus.</title>
        <authorList>
            <person name="Maeda T."/>
            <person name="Takahashi S."/>
            <person name="Yoshida T."/>
            <person name="Shimamura S."/>
            <person name="Takaki Y."/>
            <person name="Nagai Y."/>
            <person name="Toyoda A."/>
            <person name="Suzuki Y."/>
            <person name="Arimoto A."/>
            <person name="Ishii H."/>
            <person name="Satoh N."/>
            <person name="Nishiyama T."/>
            <person name="Hasebe M."/>
            <person name="Maruyama T."/>
            <person name="Minagawa J."/>
            <person name="Obokata J."/>
            <person name="Shigenobu S."/>
        </authorList>
    </citation>
    <scope>NUCLEOTIDE SEQUENCE [LARGE SCALE GENOMIC DNA]</scope>
</reference>
<dbReference type="FunFam" id="3.30.50.10:FF:000044">
    <property type="entry name" value="retinoic acid receptor beta isoform X4"/>
    <property type="match status" value="1"/>
</dbReference>
<dbReference type="SMART" id="SM00399">
    <property type="entry name" value="ZnF_C4"/>
    <property type="match status" value="1"/>
</dbReference>
<dbReference type="Gene3D" id="1.10.565.10">
    <property type="entry name" value="Retinoid X Receptor"/>
    <property type="match status" value="1"/>
</dbReference>
<keyword evidence="6 11" id="KW-0805">Transcription regulation</keyword>
<dbReference type="GO" id="GO:0008270">
    <property type="term" value="F:zinc ion binding"/>
    <property type="evidence" value="ECO:0007669"/>
    <property type="project" value="UniProtKB-KW"/>
</dbReference>
<dbReference type="InterPro" id="IPR013088">
    <property type="entry name" value="Znf_NHR/GATA"/>
</dbReference>
<keyword evidence="10 11" id="KW-0539">Nucleus</keyword>
<dbReference type="AlphaFoldDB" id="A0AAV4JRL5"/>
<evidence type="ECO:0000259" key="14">
    <source>
        <dbReference type="PROSITE" id="PS51843"/>
    </source>
</evidence>
<dbReference type="InterPro" id="IPR001728">
    <property type="entry name" value="ThyrH_rcpt"/>
</dbReference>
<comment type="caution">
    <text evidence="15">The sequence shown here is derived from an EMBL/GenBank/DDBJ whole genome shotgun (WGS) entry which is preliminary data.</text>
</comment>
<dbReference type="Proteomes" id="UP000762676">
    <property type="component" value="Unassembled WGS sequence"/>
</dbReference>
<evidence type="ECO:0000256" key="5">
    <source>
        <dbReference type="ARBA" id="ARBA00022833"/>
    </source>
</evidence>
<accession>A0AAV4JRL5</accession>
<protein>
    <submittedName>
        <fullName evidence="15">Ecdysone-induced protein 78c</fullName>
    </submittedName>
</protein>
<comment type="subcellular location">
    <subcellularLocation>
        <location evidence="1 11">Nucleus</location>
    </subcellularLocation>
</comment>
<dbReference type="EMBL" id="BMAT01007015">
    <property type="protein sequence ID" value="GFS24142.1"/>
    <property type="molecule type" value="Genomic_DNA"/>
</dbReference>
<evidence type="ECO:0000256" key="8">
    <source>
        <dbReference type="ARBA" id="ARBA00023163"/>
    </source>
</evidence>
<dbReference type="PANTHER" id="PTHR45805">
    <property type="entry name" value="NUCLEAR HORMONE RECEPTOR HR3-RELATED"/>
    <property type="match status" value="1"/>
</dbReference>
<evidence type="ECO:0000256" key="1">
    <source>
        <dbReference type="ARBA" id="ARBA00004123"/>
    </source>
</evidence>
<dbReference type="PRINTS" id="PR00047">
    <property type="entry name" value="STROIDFINGER"/>
</dbReference>
<keyword evidence="9 11" id="KW-0675">Receptor</keyword>
<keyword evidence="3 11" id="KW-0479">Metal-binding</keyword>
<dbReference type="PRINTS" id="PR00546">
    <property type="entry name" value="THYROIDHORMR"/>
</dbReference>
<dbReference type="InterPro" id="IPR001628">
    <property type="entry name" value="Znf_hrmn_rcpt"/>
</dbReference>
<evidence type="ECO:0000256" key="3">
    <source>
        <dbReference type="ARBA" id="ARBA00022723"/>
    </source>
</evidence>
<dbReference type="PANTHER" id="PTHR45805:SF10">
    <property type="entry name" value="ECDYSONE-INDUCED PROTEIN 78C"/>
    <property type="match status" value="1"/>
</dbReference>
<keyword evidence="16" id="KW-1185">Reference proteome</keyword>
<feature type="region of interest" description="Disordered" evidence="12">
    <location>
        <begin position="150"/>
        <end position="173"/>
    </location>
</feature>
<evidence type="ECO:0000256" key="12">
    <source>
        <dbReference type="SAM" id="MobiDB-lite"/>
    </source>
</evidence>
<keyword evidence="7 11" id="KW-0238">DNA-binding</keyword>
<dbReference type="Pfam" id="PF00105">
    <property type="entry name" value="zf-C4"/>
    <property type="match status" value="1"/>
</dbReference>
<evidence type="ECO:0000256" key="7">
    <source>
        <dbReference type="ARBA" id="ARBA00023125"/>
    </source>
</evidence>
<dbReference type="Gene3D" id="3.30.50.10">
    <property type="entry name" value="Erythroid Transcription Factor GATA-1, subunit A"/>
    <property type="match status" value="1"/>
</dbReference>
<evidence type="ECO:0000256" key="2">
    <source>
        <dbReference type="ARBA" id="ARBA00008092"/>
    </source>
</evidence>
<evidence type="ECO:0000256" key="11">
    <source>
        <dbReference type="RuleBase" id="RU004334"/>
    </source>
</evidence>
<feature type="domain" description="NR LBD" evidence="14">
    <location>
        <begin position="184"/>
        <end position="435"/>
    </location>
</feature>
<comment type="similarity">
    <text evidence="2">Belongs to the nuclear hormone receptor family. NR1 subfamily.</text>
</comment>
<dbReference type="PROSITE" id="PS00031">
    <property type="entry name" value="NUCLEAR_REC_DBD_1"/>
    <property type="match status" value="1"/>
</dbReference>
<organism evidence="15 16">
    <name type="scientific">Elysia marginata</name>
    <dbReference type="NCBI Taxonomy" id="1093978"/>
    <lineage>
        <taxon>Eukaryota</taxon>
        <taxon>Metazoa</taxon>
        <taxon>Spiralia</taxon>
        <taxon>Lophotrochozoa</taxon>
        <taxon>Mollusca</taxon>
        <taxon>Gastropoda</taxon>
        <taxon>Heterobranchia</taxon>
        <taxon>Euthyneura</taxon>
        <taxon>Panpulmonata</taxon>
        <taxon>Sacoglossa</taxon>
        <taxon>Placobranchoidea</taxon>
        <taxon>Plakobranchidae</taxon>
        <taxon>Elysia</taxon>
    </lineage>
</organism>
<evidence type="ECO:0000256" key="4">
    <source>
        <dbReference type="ARBA" id="ARBA00022771"/>
    </source>
</evidence>
<dbReference type="Pfam" id="PF00104">
    <property type="entry name" value="Hormone_recep"/>
    <property type="match status" value="1"/>
</dbReference>
<dbReference type="PRINTS" id="PR00398">
    <property type="entry name" value="STRDHORMONER"/>
</dbReference>
<feature type="compositionally biased region" description="Low complexity" evidence="12">
    <location>
        <begin position="163"/>
        <end position="173"/>
    </location>
</feature>
<proteinExistence type="inferred from homology"/>
<evidence type="ECO:0000256" key="6">
    <source>
        <dbReference type="ARBA" id="ARBA00023015"/>
    </source>
</evidence>
<name>A0AAV4JRL5_9GAST</name>
<keyword evidence="8 11" id="KW-0804">Transcription</keyword>
<dbReference type="InterPro" id="IPR001723">
    <property type="entry name" value="Nuclear_hrmn_rcpt"/>
</dbReference>
<feature type="domain" description="Nuclear receptor" evidence="13">
    <location>
        <begin position="73"/>
        <end position="148"/>
    </location>
</feature>
<dbReference type="GO" id="GO:0043565">
    <property type="term" value="F:sequence-specific DNA binding"/>
    <property type="evidence" value="ECO:0007669"/>
    <property type="project" value="InterPro"/>
</dbReference>